<dbReference type="Pfam" id="PF00271">
    <property type="entry name" value="Helicase_C"/>
    <property type="match status" value="1"/>
</dbReference>
<evidence type="ECO:0000313" key="4">
    <source>
        <dbReference type="Proteomes" id="UP000291469"/>
    </source>
</evidence>
<keyword evidence="4" id="KW-1185">Reference proteome</keyword>
<evidence type="ECO:0000256" key="1">
    <source>
        <dbReference type="SAM" id="MobiDB-lite"/>
    </source>
</evidence>
<feature type="region of interest" description="Disordered" evidence="1">
    <location>
        <begin position="152"/>
        <end position="181"/>
    </location>
</feature>
<organism evidence="3 4">
    <name type="scientific">Egibacter rhizosphaerae</name>
    <dbReference type="NCBI Taxonomy" id="1670831"/>
    <lineage>
        <taxon>Bacteria</taxon>
        <taxon>Bacillati</taxon>
        <taxon>Actinomycetota</taxon>
        <taxon>Nitriliruptoria</taxon>
        <taxon>Egibacterales</taxon>
        <taxon>Egibacteraceae</taxon>
        <taxon>Egibacter</taxon>
    </lineage>
</organism>
<accession>A0A411YEK7</accession>
<evidence type="ECO:0000259" key="2">
    <source>
        <dbReference type="PROSITE" id="PS51194"/>
    </source>
</evidence>
<feature type="region of interest" description="Disordered" evidence="1">
    <location>
        <begin position="1"/>
        <end position="99"/>
    </location>
</feature>
<dbReference type="KEGG" id="erz:ER308_08745"/>
<dbReference type="OrthoDB" id="713315at2"/>
<dbReference type="SUPFAM" id="SSF52540">
    <property type="entry name" value="P-loop containing nucleoside triphosphate hydrolases"/>
    <property type="match status" value="2"/>
</dbReference>
<feature type="compositionally biased region" description="Basic and acidic residues" evidence="1">
    <location>
        <begin position="77"/>
        <end position="90"/>
    </location>
</feature>
<dbReference type="Gene3D" id="3.40.50.300">
    <property type="entry name" value="P-loop containing nucleotide triphosphate hydrolases"/>
    <property type="match status" value="1"/>
</dbReference>
<feature type="compositionally biased region" description="Low complexity" evidence="1">
    <location>
        <begin position="12"/>
        <end position="24"/>
    </location>
</feature>
<dbReference type="RefSeq" id="WP_131154627.1">
    <property type="nucleotide sequence ID" value="NZ_CP036402.1"/>
</dbReference>
<dbReference type="SMART" id="SM00490">
    <property type="entry name" value="HELICc"/>
    <property type="match status" value="1"/>
</dbReference>
<dbReference type="InterPro" id="IPR001650">
    <property type="entry name" value="Helicase_C-like"/>
</dbReference>
<dbReference type="InterPro" id="IPR027417">
    <property type="entry name" value="P-loop_NTPase"/>
</dbReference>
<dbReference type="AlphaFoldDB" id="A0A411YEK7"/>
<proteinExistence type="predicted"/>
<evidence type="ECO:0000313" key="3">
    <source>
        <dbReference type="EMBL" id="QBI19630.1"/>
    </source>
</evidence>
<dbReference type="PROSITE" id="PS51194">
    <property type="entry name" value="HELICASE_CTER"/>
    <property type="match status" value="1"/>
</dbReference>
<reference evidence="3 4" key="1">
    <citation type="submission" date="2019-01" db="EMBL/GenBank/DDBJ databases">
        <title>Egibacter rhizosphaerae EGI 80759T.</title>
        <authorList>
            <person name="Chen D.-D."/>
            <person name="Tian Y."/>
            <person name="Jiao J.-Y."/>
            <person name="Zhang X.-T."/>
            <person name="Zhang Y.-G."/>
            <person name="Zhang Y."/>
            <person name="Xiao M."/>
            <person name="Shu W.-S."/>
            <person name="Li W.-J."/>
        </authorList>
    </citation>
    <scope>NUCLEOTIDE SEQUENCE [LARGE SCALE GENOMIC DNA]</scope>
    <source>
        <strain evidence="3 4">EGI 80759</strain>
    </source>
</reference>
<feature type="domain" description="Helicase C-terminal" evidence="2">
    <location>
        <begin position="881"/>
        <end position="1046"/>
    </location>
</feature>
<name>A0A411YEK7_9ACTN</name>
<dbReference type="Proteomes" id="UP000291469">
    <property type="component" value="Chromosome"/>
</dbReference>
<protein>
    <recommendedName>
        <fullName evidence="2">Helicase C-terminal domain-containing protein</fullName>
    </recommendedName>
</protein>
<feature type="compositionally biased region" description="Basic and acidic residues" evidence="1">
    <location>
        <begin position="152"/>
        <end position="162"/>
    </location>
</feature>
<dbReference type="CDD" id="cd18785">
    <property type="entry name" value="SF2_C"/>
    <property type="match status" value="1"/>
</dbReference>
<dbReference type="EMBL" id="CP036402">
    <property type="protein sequence ID" value="QBI19630.1"/>
    <property type="molecule type" value="Genomic_DNA"/>
</dbReference>
<sequence>MHHADSVHPDFGPAATATGGAPHPGQRPENAAEGALVDHVLGVVATELTDRAGGRHAPPWDPKQQVRVGVLRPQVRPPREERDGQPRGDASDDEEDDERLDVNHEPLALGLDFAAQPDQPTHTAPKLTLAVDVRFALYQPLLPAREEMARHVREQAAQHDATDGASDEGDEDGGRRPTRVPVPHAWLRTDVEALDLPLTLTVDGSHTVERDAVAAAARDAVEAHYRRADAARPFTSARTVAVRSLDGDAAWTEAARERTDPQWTPDAPRPEVVAFAEPLPDGRAIVSVSLVNRTQVDLGAFQDLALYDCRVAVRPRAGARVVRQRFSLASEDYRYAEQRDVIGHGRNCVAAGDEQELRSETLPRHVQRIVRPRTDHVPGLRWAALATDPQPVLGGVEDAMRDYLAAWDRFLAEATFADTRTRDDAEAERAGFAAELERFALGRQLLRTDSELRTAFTLANQAFDHANAADPQVHSWRLFQLVYIVSQLPGLAARCHRNDPQLRAELDSADVLWFPTGGGKTEAYLGLVLAAAFYDRLRGKHAGVTAWLRFPLRMLSVQQLARVLDVLVAADRVREEQLDGLGAPFELGYLVGSTNTPNQLQYESRWWPGIDRADELTEEDKLHRRLVAACPHCGDHDGVRLEPDPPRVRILHRCKVCDTDLPIHMSDDEVYRYQPTVLVSTTDKITGFSHFGEFTSLNWGPAKRCPDHGYFTYRCLAGNRCERATQEMAQVDAWPDPVPALVIQDELHLVREELGTFAAHYDGLLAELQRSGPSQLPSKMLAATATIEQYEDQLRQVYGRHPRRFPSPGFEAAKSFYTAETPDVRRVFLGLMPTGGGTTKVEVAGKVQSTFVRVIAELQDDLPAAQHIIERRCGQTPTANEALELLFQYEVSLGYVNNRGHGASIADDLRELSRTLEERHREPLLFDQLTGDVPIGQLAAAIDQVEDADPSTARGQRLRALVGTSVVSHGVDISRLNLMVMTGLPTTIADYIQATSRAGRSHVGAVVTVFDHFARREASSFAHFDTAHRFLDHTVEPVPVNKYARNAVDRTLPGLAMALLWDMTRDPANDPPEGGIRRVRNFRPWWEPRAAILEPVLRDRLERAYRAVVATAVDRTLEDQLVERALDRWDHYERNQMVTYEQDNTKELFLERVMENLRDVDEAVGFDPWPRAGQIYEALLGQRGT</sequence>
<gene>
    <name evidence="3" type="ORF">ER308_08745</name>
</gene>